<proteinExistence type="predicted"/>
<organism evidence="2 3">
    <name type="scientific">Actinomadura physcomitrii</name>
    <dbReference type="NCBI Taxonomy" id="2650748"/>
    <lineage>
        <taxon>Bacteria</taxon>
        <taxon>Bacillati</taxon>
        <taxon>Actinomycetota</taxon>
        <taxon>Actinomycetes</taxon>
        <taxon>Streptosporangiales</taxon>
        <taxon>Thermomonosporaceae</taxon>
        <taxon>Actinomadura</taxon>
    </lineage>
</organism>
<evidence type="ECO:0000313" key="3">
    <source>
        <dbReference type="Proteomes" id="UP000462055"/>
    </source>
</evidence>
<dbReference type="AlphaFoldDB" id="A0A6I4MGX8"/>
<dbReference type="EMBL" id="WBMS02000037">
    <property type="protein sequence ID" value="MWA05418.1"/>
    <property type="molecule type" value="Genomic_DNA"/>
</dbReference>
<feature type="region of interest" description="Disordered" evidence="1">
    <location>
        <begin position="35"/>
        <end position="57"/>
    </location>
</feature>
<sequence>MAGLHEVMEAVRGCFARIEPWVQAREYVRAVSSDLPERNGWTTPTGPHDTPPAEPGHTPLTVAALKTLVNALHPRHHSIEHTIHWQNWRDRHRARARWHHQRTRLRRPPQHAYPQLT</sequence>
<protein>
    <submittedName>
        <fullName evidence="2">Uncharacterized protein</fullName>
    </submittedName>
</protein>
<reference evidence="2" key="1">
    <citation type="submission" date="2019-12" db="EMBL/GenBank/DDBJ databases">
        <title>Actinomadura physcomitrii sp. nov., a novel actinomycete isolated from moss [Physcomitrium sphaericum (Ludw) Fuernr].</title>
        <authorList>
            <person name="Zhuang X."/>
        </authorList>
    </citation>
    <scope>NUCLEOTIDE SEQUENCE [LARGE SCALE GENOMIC DNA]</scope>
    <source>
        <strain evidence="2">LD22</strain>
    </source>
</reference>
<comment type="caution">
    <text evidence="2">The sequence shown here is derived from an EMBL/GenBank/DDBJ whole genome shotgun (WGS) entry which is preliminary data.</text>
</comment>
<evidence type="ECO:0000256" key="1">
    <source>
        <dbReference type="SAM" id="MobiDB-lite"/>
    </source>
</evidence>
<dbReference type="RefSeq" id="WP_151597879.1">
    <property type="nucleotide sequence ID" value="NZ_WBMS02000037.1"/>
</dbReference>
<evidence type="ECO:0000313" key="2">
    <source>
        <dbReference type="EMBL" id="MWA05418.1"/>
    </source>
</evidence>
<dbReference type="Proteomes" id="UP000462055">
    <property type="component" value="Unassembled WGS sequence"/>
</dbReference>
<keyword evidence="3" id="KW-1185">Reference proteome</keyword>
<accession>A0A6I4MGX8</accession>
<name>A0A6I4MGX8_9ACTN</name>
<gene>
    <name evidence="2" type="ORF">F8568_034655</name>
</gene>